<dbReference type="SMART" id="SM01022">
    <property type="entry name" value="ASCH"/>
    <property type="match status" value="1"/>
</dbReference>
<keyword evidence="3" id="KW-1185">Reference proteome</keyword>
<dbReference type="InterPro" id="IPR007374">
    <property type="entry name" value="ASCH_domain"/>
</dbReference>
<dbReference type="Gene3D" id="2.30.130.30">
    <property type="entry name" value="Hypothetical protein"/>
    <property type="match status" value="1"/>
</dbReference>
<dbReference type="KEGG" id="sfu:Sfum_3865"/>
<evidence type="ECO:0000313" key="2">
    <source>
        <dbReference type="EMBL" id="ABK19534.1"/>
    </source>
</evidence>
<dbReference type="InterPro" id="IPR015947">
    <property type="entry name" value="PUA-like_sf"/>
</dbReference>
<sequence length="236" mass="26349">MKAISIPQPFAFEILSGLKTIEVRPLDTLHRGDLLVCSAGKPAFSTEEMEEMEDEYGCTFQYGQALCVVNLADVRPAAKGDEEEALLDEIDPEAYSWVLEDVRPVLPFPVKGKQGLFEVDDRLITPSPFRYDETVVVKGGTLALEFGIDFSGWHGRASEILLTEDGEQRVHVMWDSVSLKNMPLTAIEQCVKGGFDWTGVLLRLDEIERAEPRDTWDDVQAAIEAIEEGNPALFEE</sequence>
<reference evidence="2 3" key="1">
    <citation type="submission" date="2006-10" db="EMBL/GenBank/DDBJ databases">
        <title>Complete sequence of Syntrophobacter fumaroxidans MPOB.</title>
        <authorList>
            <consortium name="US DOE Joint Genome Institute"/>
            <person name="Copeland A."/>
            <person name="Lucas S."/>
            <person name="Lapidus A."/>
            <person name="Barry K."/>
            <person name="Detter J.C."/>
            <person name="Glavina del Rio T."/>
            <person name="Hammon N."/>
            <person name="Israni S."/>
            <person name="Pitluck S."/>
            <person name="Goltsman E.G."/>
            <person name="Martinez M."/>
            <person name="Schmutz J."/>
            <person name="Larimer F."/>
            <person name="Land M."/>
            <person name="Hauser L."/>
            <person name="Kyrpides N."/>
            <person name="Kim E."/>
            <person name="Boone D.R."/>
            <person name="Brockman F."/>
            <person name="Culley D."/>
            <person name="Ferry J."/>
            <person name="Gunsalus R."/>
            <person name="McInerney M.J."/>
            <person name="Morrison M."/>
            <person name="Plugge C."/>
            <person name="Rohlin L."/>
            <person name="Scholten J."/>
            <person name="Sieber J."/>
            <person name="Stams A.J.M."/>
            <person name="Worm P."/>
            <person name="Henstra A.M."/>
            <person name="Richardson P."/>
        </authorList>
    </citation>
    <scope>NUCLEOTIDE SEQUENCE [LARGE SCALE GENOMIC DNA]</scope>
    <source>
        <strain evidence="3">DSM 10017 / MPOB</strain>
    </source>
</reference>
<dbReference type="SUPFAM" id="SSF88697">
    <property type="entry name" value="PUA domain-like"/>
    <property type="match status" value="1"/>
</dbReference>
<proteinExistence type="predicted"/>
<dbReference type="HOGENOM" id="CLU_1174957_0_0_7"/>
<dbReference type="EMBL" id="CP000478">
    <property type="protein sequence ID" value="ABK19534.1"/>
    <property type="molecule type" value="Genomic_DNA"/>
</dbReference>
<dbReference type="InParanoid" id="A0LQ32"/>
<dbReference type="AlphaFoldDB" id="A0LQ32"/>
<organism evidence="2 3">
    <name type="scientific">Syntrophobacter fumaroxidans (strain DSM 10017 / MPOB)</name>
    <dbReference type="NCBI Taxonomy" id="335543"/>
    <lineage>
        <taxon>Bacteria</taxon>
        <taxon>Pseudomonadati</taxon>
        <taxon>Thermodesulfobacteriota</taxon>
        <taxon>Syntrophobacteria</taxon>
        <taxon>Syntrophobacterales</taxon>
        <taxon>Syntrophobacteraceae</taxon>
        <taxon>Syntrophobacter</taxon>
    </lineage>
</organism>
<accession>A0LQ32</accession>
<evidence type="ECO:0000259" key="1">
    <source>
        <dbReference type="SMART" id="SM01022"/>
    </source>
</evidence>
<feature type="domain" description="ASCH" evidence="1">
    <location>
        <begin position="4"/>
        <end position="106"/>
    </location>
</feature>
<name>A0LQ32_SYNFM</name>
<gene>
    <name evidence="2" type="ordered locus">Sfum_3865</name>
</gene>
<protein>
    <recommendedName>
        <fullName evidence="1">ASCH domain-containing protein</fullName>
    </recommendedName>
</protein>
<dbReference type="RefSeq" id="WP_011700650.1">
    <property type="nucleotide sequence ID" value="NC_008554.1"/>
</dbReference>
<dbReference type="eggNOG" id="ENOG50318NU">
    <property type="taxonomic scope" value="Bacteria"/>
</dbReference>
<dbReference type="Pfam" id="PF04266">
    <property type="entry name" value="ASCH"/>
    <property type="match status" value="1"/>
</dbReference>
<dbReference type="Proteomes" id="UP000001784">
    <property type="component" value="Chromosome"/>
</dbReference>
<evidence type="ECO:0000313" key="3">
    <source>
        <dbReference type="Proteomes" id="UP000001784"/>
    </source>
</evidence>